<reference evidence="3 4" key="1">
    <citation type="submission" date="2015-06" db="EMBL/GenBank/DDBJ databases">
        <title>A Comprehensive Approach to Explore the Metabolic and Phylogenetic Diversity of Bacterial Steroid Degradation in the Environment: Testosterone as an Example.</title>
        <authorList>
            <person name="Yang F.-C."/>
            <person name="Chen Y.-L."/>
            <person name="Yu C.-P."/>
            <person name="Tang S.-L."/>
            <person name="Wang P.-H."/>
            <person name="Ismail W."/>
            <person name="Wang C.-H."/>
            <person name="Yang C.-Y."/>
            <person name="Chiang Y.-R."/>
        </authorList>
    </citation>
    <scope>NUCLEOTIDE SEQUENCE [LARGE SCALE GENOMIC DNA]</scope>
    <source>
        <strain evidence="3 4">DSM 18526</strain>
    </source>
</reference>
<feature type="repeat" description="TPR" evidence="1">
    <location>
        <begin position="281"/>
        <end position="314"/>
    </location>
</feature>
<dbReference type="InterPro" id="IPR029044">
    <property type="entry name" value="Nucleotide-diphossugar_trans"/>
</dbReference>
<dbReference type="GO" id="GO:0016758">
    <property type="term" value="F:hexosyltransferase activity"/>
    <property type="evidence" value="ECO:0007669"/>
    <property type="project" value="UniProtKB-ARBA"/>
</dbReference>
<keyword evidence="1" id="KW-0802">TPR repeat</keyword>
<dbReference type="KEGG" id="sdf:ACG33_10130"/>
<dbReference type="PANTHER" id="PTHR22916">
    <property type="entry name" value="GLYCOSYLTRANSFERASE"/>
    <property type="match status" value="1"/>
</dbReference>
<name>A0A127FCY4_STEDE</name>
<evidence type="ECO:0000313" key="4">
    <source>
        <dbReference type="Proteomes" id="UP000070250"/>
    </source>
</evidence>
<keyword evidence="4" id="KW-1185">Reference proteome</keyword>
<accession>A0A127FCY4</accession>
<evidence type="ECO:0000256" key="1">
    <source>
        <dbReference type="PROSITE-ProRule" id="PRU00339"/>
    </source>
</evidence>
<dbReference type="OrthoDB" id="9805612at2"/>
<dbReference type="PROSITE" id="PS50005">
    <property type="entry name" value="TPR"/>
    <property type="match status" value="1"/>
</dbReference>
<evidence type="ECO:0000259" key="2">
    <source>
        <dbReference type="Pfam" id="PF00535"/>
    </source>
</evidence>
<dbReference type="InterPro" id="IPR019734">
    <property type="entry name" value="TPR_rpt"/>
</dbReference>
<evidence type="ECO:0000313" key="3">
    <source>
        <dbReference type="EMBL" id="AMN47448.1"/>
    </source>
</evidence>
<organism evidence="3 4">
    <name type="scientific">Steroidobacter denitrificans</name>
    <dbReference type="NCBI Taxonomy" id="465721"/>
    <lineage>
        <taxon>Bacteria</taxon>
        <taxon>Pseudomonadati</taxon>
        <taxon>Pseudomonadota</taxon>
        <taxon>Gammaproteobacteria</taxon>
        <taxon>Steroidobacterales</taxon>
        <taxon>Steroidobacteraceae</taxon>
        <taxon>Steroidobacter</taxon>
    </lineage>
</organism>
<sequence length="352" mass="39679">MTGTPEISFASLPLVSVIIPTFNRASLLQSAIESVLDQDGVNAEIVVVDDGSTDSTPEIVRPYVDRKQIIYLRRTESKGPAAARNLGINASRGDYISFLDSDDTLSSDSLYLRLSALQHRPEIGLLFSDYDEARLENEGRVVFRRNALSAREQLQLEARSHVEEVDGRLHLFSSTIFHDLLVLRRLVWTGTVMIPRHALQAVGSFNETHRIAEDIDLWFRIARRYKLAYLDKSTATYLLHGDGITNNFGLYYSSTVSVLSNFLASAEIPRTYKDKIKKKIAAYCYTLGAHYLAQADYAQARRYYRKALRHDRGKLGHYGFTLFTLLPAPVIDTVRSLRRSARKRLGTAGNST</sequence>
<dbReference type="Proteomes" id="UP000070250">
    <property type="component" value="Chromosome"/>
</dbReference>
<dbReference type="PANTHER" id="PTHR22916:SF3">
    <property type="entry name" value="UDP-GLCNAC:BETAGAL BETA-1,3-N-ACETYLGLUCOSAMINYLTRANSFERASE-LIKE PROTEIN 1"/>
    <property type="match status" value="1"/>
</dbReference>
<dbReference type="STRING" id="465721.ACG33_10130"/>
<gene>
    <name evidence="3" type="ORF">ACG33_10130</name>
</gene>
<feature type="domain" description="Glycosyltransferase 2-like" evidence="2">
    <location>
        <begin position="16"/>
        <end position="124"/>
    </location>
</feature>
<dbReference type="SUPFAM" id="SSF53448">
    <property type="entry name" value="Nucleotide-diphospho-sugar transferases"/>
    <property type="match status" value="1"/>
</dbReference>
<protein>
    <recommendedName>
        <fullName evidence="2">Glycosyltransferase 2-like domain-containing protein</fullName>
    </recommendedName>
</protein>
<dbReference type="RefSeq" id="WP_066920896.1">
    <property type="nucleotide sequence ID" value="NZ_CP011971.1"/>
</dbReference>
<dbReference type="EMBL" id="CP011971">
    <property type="protein sequence ID" value="AMN47448.1"/>
    <property type="molecule type" value="Genomic_DNA"/>
</dbReference>
<dbReference type="AlphaFoldDB" id="A0A127FCY4"/>
<proteinExistence type="predicted"/>
<dbReference type="Gene3D" id="3.90.550.10">
    <property type="entry name" value="Spore Coat Polysaccharide Biosynthesis Protein SpsA, Chain A"/>
    <property type="match status" value="1"/>
</dbReference>
<dbReference type="InterPro" id="IPR001173">
    <property type="entry name" value="Glyco_trans_2-like"/>
</dbReference>
<dbReference type="Pfam" id="PF00535">
    <property type="entry name" value="Glycos_transf_2"/>
    <property type="match status" value="1"/>
</dbReference>